<dbReference type="EMBL" id="JADNYJ010000004">
    <property type="protein sequence ID" value="KAF8911508.1"/>
    <property type="molecule type" value="Genomic_DNA"/>
</dbReference>
<dbReference type="Proteomes" id="UP000724874">
    <property type="component" value="Unassembled WGS sequence"/>
</dbReference>
<reference evidence="1" key="1">
    <citation type="submission" date="2020-11" db="EMBL/GenBank/DDBJ databases">
        <authorList>
            <consortium name="DOE Joint Genome Institute"/>
            <person name="Ahrendt S."/>
            <person name="Riley R."/>
            <person name="Andreopoulos W."/>
            <person name="LaButti K."/>
            <person name="Pangilinan J."/>
            <person name="Ruiz-duenas F.J."/>
            <person name="Barrasa J.M."/>
            <person name="Sanchez-Garcia M."/>
            <person name="Camarero S."/>
            <person name="Miyauchi S."/>
            <person name="Serrano A."/>
            <person name="Linde D."/>
            <person name="Babiker R."/>
            <person name="Drula E."/>
            <person name="Ayuso-Fernandez I."/>
            <person name="Pacheco R."/>
            <person name="Padilla G."/>
            <person name="Ferreira P."/>
            <person name="Barriuso J."/>
            <person name="Kellner H."/>
            <person name="Castanera R."/>
            <person name="Alfaro M."/>
            <person name="Ramirez L."/>
            <person name="Pisabarro A.G."/>
            <person name="Kuo A."/>
            <person name="Tritt A."/>
            <person name="Lipzen A."/>
            <person name="He G."/>
            <person name="Yan M."/>
            <person name="Ng V."/>
            <person name="Cullen D."/>
            <person name="Martin F."/>
            <person name="Rosso M.-N."/>
            <person name="Henrissat B."/>
            <person name="Hibbett D."/>
            <person name="Martinez A.T."/>
            <person name="Grigoriev I.V."/>
        </authorList>
    </citation>
    <scope>NUCLEOTIDE SEQUENCE</scope>
    <source>
        <strain evidence="1">AH 44721</strain>
    </source>
</reference>
<evidence type="ECO:0000313" key="2">
    <source>
        <dbReference type="Proteomes" id="UP000724874"/>
    </source>
</evidence>
<comment type="caution">
    <text evidence="1">The sequence shown here is derived from an EMBL/GenBank/DDBJ whole genome shotgun (WGS) entry which is preliminary data.</text>
</comment>
<accession>A0A9P5P0E8</accession>
<gene>
    <name evidence="1" type="ORF">CPB84DRAFT_923981</name>
</gene>
<dbReference type="AlphaFoldDB" id="A0A9P5P0E8"/>
<evidence type="ECO:0000313" key="1">
    <source>
        <dbReference type="EMBL" id="KAF8911508.1"/>
    </source>
</evidence>
<name>A0A9P5P0E8_GYMJU</name>
<sequence>MRVILVICCKMLSQKSNGVHFFTAKGTFAFVGYMVPADSLEGQISQRLRCGRIYAYSGCTWEVGVGFPGSCREICIVTIDIVFSTARLSRESDFRRRGHTSNRGSSKGWSPIFQLFVVHTRPCILSTSLQVRKYLVVRLVVAGLAEIVTGSYQGKSSMPQNRGSCLWRFHAFQRRD</sequence>
<protein>
    <submittedName>
        <fullName evidence="1">Uncharacterized protein</fullName>
    </submittedName>
</protein>
<proteinExistence type="predicted"/>
<organism evidence="1 2">
    <name type="scientific">Gymnopilus junonius</name>
    <name type="common">Spectacular rustgill mushroom</name>
    <name type="synonym">Gymnopilus spectabilis subsp. junonius</name>
    <dbReference type="NCBI Taxonomy" id="109634"/>
    <lineage>
        <taxon>Eukaryota</taxon>
        <taxon>Fungi</taxon>
        <taxon>Dikarya</taxon>
        <taxon>Basidiomycota</taxon>
        <taxon>Agaricomycotina</taxon>
        <taxon>Agaricomycetes</taxon>
        <taxon>Agaricomycetidae</taxon>
        <taxon>Agaricales</taxon>
        <taxon>Agaricineae</taxon>
        <taxon>Hymenogastraceae</taxon>
        <taxon>Gymnopilus</taxon>
    </lineage>
</organism>
<keyword evidence="2" id="KW-1185">Reference proteome</keyword>